<evidence type="ECO:0000256" key="10">
    <source>
        <dbReference type="SAM" id="MobiDB-lite"/>
    </source>
</evidence>
<keyword evidence="6" id="KW-0808">Transferase</keyword>
<gene>
    <name evidence="11" type="ORF">Q7C36_007881</name>
</gene>
<dbReference type="AlphaFoldDB" id="A0AA88NF08"/>
<dbReference type="InterPro" id="IPR019410">
    <property type="entry name" value="Methyltransf_16"/>
</dbReference>
<comment type="similarity">
    <text evidence="9">Belongs to the methyltransferase superfamily. METTL18 family.</text>
</comment>
<evidence type="ECO:0000256" key="7">
    <source>
        <dbReference type="ARBA" id="ARBA00022691"/>
    </source>
</evidence>
<dbReference type="CDD" id="cd02440">
    <property type="entry name" value="AdoMet_MTases"/>
    <property type="match status" value="1"/>
</dbReference>
<keyword evidence="8" id="KW-0539">Nucleus</keyword>
<dbReference type="Proteomes" id="UP001187315">
    <property type="component" value="Unassembled WGS sequence"/>
</dbReference>
<accession>A0AA88NF08</accession>
<evidence type="ECO:0000256" key="8">
    <source>
        <dbReference type="ARBA" id="ARBA00023242"/>
    </source>
</evidence>
<dbReference type="PANTHER" id="PTHR14614:SF39">
    <property type="entry name" value="HISTIDINE PROTEIN METHYLTRANSFERASE 1 HOMOLOG"/>
    <property type="match status" value="1"/>
</dbReference>
<evidence type="ECO:0000256" key="3">
    <source>
        <dbReference type="ARBA" id="ARBA00012533"/>
    </source>
</evidence>
<feature type="compositionally biased region" description="Polar residues" evidence="10">
    <location>
        <begin position="32"/>
        <end position="43"/>
    </location>
</feature>
<evidence type="ECO:0000256" key="4">
    <source>
        <dbReference type="ARBA" id="ARBA00022490"/>
    </source>
</evidence>
<evidence type="ECO:0000313" key="11">
    <source>
        <dbReference type="EMBL" id="KAK2852680.1"/>
    </source>
</evidence>
<dbReference type="EC" id="2.1.1.85" evidence="3"/>
<keyword evidence="12" id="KW-1185">Reference proteome</keyword>
<name>A0AA88NF08_TACVA</name>
<dbReference type="GO" id="GO:0032259">
    <property type="term" value="P:methylation"/>
    <property type="evidence" value="ECO:0007669"/>
    <property type="project" value="UniProtKB-KW"/>
</dbReference>
<keyword evidence="5" id="KW-0489">Methyltransferase</keyword>
<sequence length="334" mass="37948">MAFSFNFDISLRLKQNCNNNSTLDEKEENENQDTTKNQSQVEEASTPKKVKEAQEHKHAPDLLSNIENSVPETVTIGSLPPLLYLNESVFEQTAPERDDAEKVLSQTITQNTDLITGVYEGGLKIWEGTYDLLEYIDDEGEMFSGRRVLDLGCGAGILGILALKRGASKVHFQDYNSTVIEQLTIPNIFLNCEEEGGEENRGDEDDSPAPKRRSMEKNHTLVDRCSFFSGDWVSFLSLIQSQDPTLKYDLIFTSETIYNTDYYPSLHDVFQKLLSEHGCVYLATKSHYFGVGGGLYLFERFVEEKNVFQIKSLRELDQGLKRHIVSLRFKKSLL</sequence>
<evidence type="ECO:0000256" key="9">
    <source>
        <dbReference type="ARBA" id="ARBA00038126"/>
    </source>
</evidence>
<feature type="region of interest" description="Disordered" evidence="10">
    <location>
        <begin position="21"/>
        <end position="58"/>
    </location>
</feature>
<dbReference type="InterPro" id="IPR029063">
    <property type="entry name" value="SAM-dependent_MTases_sf"/>
</dbReference>
<keyword evidence="4" id="KW-0963">Cytoplasm</keyword>
<feature type="compositionally biased region" description="Acidic residues" evidence="10">
    <location>
        <begin position="194"/>
        <end position="207"/>
    </location>
</feature>
<protein>
    <recommendedName>
        <fullName evidence="3">protein-histidine N-methyltransferase</fullName>
        <ecNumber evidence="3">2.1.1.85</ecNumber>
    </recommendedName>
</protein>
<organism evidence="11 12">
    <name type="scientific">Tachysurus vachellii</name>
    <name type="common">Darkbarbel catfish</name>
    <name type="synonym">Pelteobagrus vachellii</name>
    <dbReference type="NCBI Taxonomy" id="175792"/>
    <lineage>
        <taxon>Eukaryota</taxon>
        <taxon>Metazoa</taxon>
        <taxon>Chordata</taxon>
        <taxon>Craniata</taxon>
        <taxon>Vertebrata</taxon>
        <taxon>Euteleostomi</taxon>
        <taxon>Actinopterygii</taxon>
        <taxon>Neopterygii</taxon>
        <taxon>Teleostei</taxon>
        <taxon>Ostariophysi</taxon>
        <taxon>Siluriformes</taxon>
        <taxon>Bagridae</taxon>
        <taxon>Tachysurus</taxon>
    </lineage>
</organism>
<dbReference type="EMBL" id="JAVHJS010000007">
    <property type="protein sequence ID" value="KAK2852680.1"/>
    <property type="molecule type" value="Genomic_DNA"/>
</dbReference>
<comment type="caution">
    <text evidence="11">The sequence shown here is derived from an EMBL/GenBank/DDBJ whole genome shotgun (WGS) entry which is preliminary data.</text>
</comment>
<evidence type="ECO:0000256" key="5">
    <source>
        <dbReference type="ARBA" id="ARBA00022603"/>
    </source>
</evidence>
<evidence type="ECO:0000313" key="12">
    <source>
        <dbReference type="Proteomes" id="UP001187315"/>
    </source>
</evidence>
<keyword evidence="7" id="KW-0949">S-adenosyl-L-methionine</keyword>
<dbReference type="GO" id="GO:0018064">
    <property type="term" value="F:protein-L-histidine N-tele-methyltransferase activity"/>
    <property type="evidence" value="ECO:0007669"/>
    <property type="project" value="UniProtKB-EC"/>
</dbReference>
<dbReference type="Pfam" id="PF13489">
    <property type="entry name" value="Methyltransf_23"/>
    <property type="match status" value="1"/>
</dbReference>
<feature type="compositionally biased region" description="Basic and acidic residues" evidence="10">
    <location>
        <begin position="45"/>
        <end position="58"/>
    </location>
</feature>
<proteinExistence type="inferred from homology"/>
<dbReference type="Gene3D" id="3.40.50.150">
    <property type="entry name" value="Vaccinia Virus protein VP39"/>
    <property type="match status" value="1"/>
</dbReference>
<feature type="region of interest" description="Disordered" evidence="10">
    <location>
        <begin position="194"/>
        <end position="215"/>
    </location>
</feature>
<evidence type="ECO:0000256" key="6">
    <source>
        <dbReference type="ARBA" id="ARBA00022679"/>
    </source>
</evidence>
<dbReference type="GO" id="GO:0005634">
    <property type="term" value="C:nucleus"/>
    <property type="evidence" value="ECO:0007669"/>
    <property type="project" value="UniProtKB-SubCell"/>
</dbReference>
<reference evidence="11" key="1">
    <citation type="submission" date="2023-08" db="EMBL/GenBank/DDBJ databases">
        <title>Pelteobagrus vachellii genome.</title>
        <authorList>
            <person name="Liu H."/>
        </authorList>
    </citation>
    <scope>NUCLEOTIDE SEQUENCE</scope>
    <source>
        <strain evidence="11">PRFRI_2022a</strain>
        <tissue evidence="11">Muscle</tissue>
    </source>
</reference>
<dbReference type="SUPFAM" id="SSF53335">
    <property type="entry name" value="S-adenosyl-L-methionine-dependent methyltransferases"/>
    <property type="match status" value="1"/>
</dbReference>
<evidence type="ECO:0000256" key="2">
    <source>
        <dbReference type="ARBA" id="ARBA00004496"/>
    </source>
</evidence>
<comment type="subcellular location">
    <subcellularLocation>
        <location evidence="2">Cytoplasm</location>
    </subcellularLocation>
    <subcellularLocation>
        <location evidence="1">Nucleus</location>
    </subcellularLocation>
</comment>
<dbReference type="PANTHER" id="PTHR14614">
    <property type="entry name" value="HEPATOCELLULAR CARCINOMA-ASSOCIATED ANTIGEN"/>
    <property type="match status" value="1"/>
</dbReference>
<evidence type="ECO:0000256" key="1">
    <source>
        <dbReference type="ARBA" id="ARBA00004123"/>
    </source>
</evidence>
<dbReference type="GO" id="GO:0005737">
    <property type="term" value="C:cytoplasm"/>
    <property type="evidence" value="ECO:0007669"/>
    <property type="project" value="UniProtKB-SubCell"/>
</dbReference>